<feature type="domain" description="Thioredoxin" evidence="2">
    <location>
        <begin position="14"/>
        <end position="141"/>
    </location>
</feature>
<feature type="chain" id="PRO_5013039428" description="Thioredoxin domain-containing protein" evidence="1">
    <location>
        <begin position="20"/>
        <end position="401"/>
    </location>
</feature>
<keyword evidence="4" id="KW-1185">Reference proteome</keyword>
<dbReference type="InterPro" id="IPR011990">
    <property type="entry name" value="TPR-like_helical_dom_sf"/>
</dbReference>
<dbReference type="Proteomes" id="UP000223913">
    <property type="component" value="Unassembled WGS sequence"/>
</dbReference>
<evidence type="ECO:0000256" key="1">
    <source>
        <dbReference type="SAM" id="SignalP"/>
    </source>
</evidence>
<evidence type="ECO:0000313" key="3">
    <source>
        <dbReference type="EMBL" id="PHN01315.1"/>
    </source>
</evidence>
<dbReference type="AlphaFoldDB" id="A0A2D0MYI4"/>
<protein>
    <recommendedName>
        <fullName evidence="2">Thioredoxin domain-containing protein</fullName>
    </recommendedName>
</protein>
<sequence length="401" mass="45593">MKKITCLLFALSLFLMVEAQDNHTAATGIQFEHVDWEETLKLAKEQDKIIFVDAYTTWCGPCKVMSKNVFTQEKVGDFYNENFVNVKIDMEKGEGLLFAKAYGVRAYPTFLFIDSKGNMVHKGLGSQSADKFIQLGEAATDPDQQLGKVISQFKEGNREPAFLRKYAKSMQAAYMQEEQAEAVDLYLETQDNWATAENAEFIIEMAGDDVNDELLQYIIEHRQELGEAVGIAEVDAKLKRAAMMELYRKHRDQLSDEATVSTVYQKVFPKAQAEQYGGEFVITNMSRGKEADDQEKFLDAVVKHMDKYKTSDWGTLNSFAWRVYELSEDPAVLTKAKDWAKNSVEQNSNYMNNDTLAALYLKLKDKENALKYANEAIEIAKKDGMDYSGTEKLLEQIQALQ</sequence>
<dbReference type="GO" id="GO:0006950">
    <property type="term" value="P:response to stress"/>
    <property type="evidence" value="ECO:0007669"/>
    <property type="project" value="UniProtKB-ARBA"/>
</dbReference>
<dbReference type="Gene3D" id="1.25.40.10">
    <property type="entry name" value="Tetratricopeptide repeat domain"/>
    <property type="match status" value="1"/>
</dbReference>
<dbReference type="RefSeq" id="WP_099155288.1">
    <property type="nucleotide sequence ID" value="NZ_PDUD01000057.1"/>
</dbReference>
<dbReference type="OrthoDB" id="120730at2"/>
<dbReference type="GO" id="GO:0045454">
    <property type="term" value="P:cell redox homeostasis"/>
    <property type="evidence" value="ECO:0007669"/>
    <property type="project" value="TreeGrafter"/>
</dbReference>
<feature type="signal peptide" evidence="1">
    <location>
        <begin position="1"/>
        <end position="19"/>
    </location>
</feature>
<organism evidence="3 4">
    <name type="scientific">Flavilitoribacter nigricans (strain ATCC 23147 / DSM 23189 / NBRC 102662 / NCIMB 1420 / SS-2)</name>
    <name type="common">Lewinella nigricans</name>
    <dbReference type="NCBI Taxonomy" id="1122177"/>
    <lineage>
        <taxon>Bacteria</taxon>
        <taxon>Pseudomonadati</taxon>
        <taxon>Bacteroidota</taxon>
        <taxon>Saprospiria</taxon>
        <taxon>Saprospirales</taxon>
        <taxon>Lewinellaceae</taxon>
        <taxon>Flavilitoribacter</taxon>
    </lineage>
</organism>
<evidence type="ECO:0000313" key="4">
    <source>
        <dbReference type="Proteomes" id="UP000223913"/>
    </source>
</evidence>
<dbReference type="GO" id="GO:0015035">
    <property type="term" value="F:protein-disulfide reductase activity"/>
    <property type="evidence" value="ECO:0007669"/>
    <property type="project" value="TreeGrafter"/>
</dbReference>
<dbReference type="Pfam" id="PF13899">
    <property type="entry name" value="Thioredoxin_7"/>
    <property type="match status" value="1"/>
</dbReference>
<dbReference type="SUPFAM" id="SSF52833">
    <property type="entry name" value="Thioredoxin-like"/>
    <property type="match status" value="1"/>
</dbReference>
<dbReference type="PANTHER" id="PTHR32234">
    <property type="entry name" value="THIOL:DISULFIDE INTERCHANGE PROTEIN DSBD"/>
    <property type="match status" value="1"/>
</dbReference>
<keyword evidence="1" id="KW-0732">Signal</keyword>
<proteinExistence type="predicted"/>
<dbReference type="PANTHER" id="PTHR32234:SF0">
    <property type="entry name" value="THIOL:DISULFIDE INTERCHANGE PROTEIN DSBD"/>
    <property type="match status" value="1"/>
</dbReference>
<name>A0A2D0MYI4_FLAN2</name>
<dbReference type="InterPro" id="IPR036249">
    <property type="entry name" value="Thioredoxin-like_sf"/>
</dbReference>
<reference evidence="3 4" key="1">
    <citation type="submission" date="2017-10" db="EMBL/GenBank/DDBJ databases">
        <title>The draft genome sequence of Lewinella nigricans NBRC 102662.</title>
        <authorList>
            <person name="Wang K."/>
        </authorList>
    </citation>
    <scope>NUCLEOTIDE SEQUENCE [LARGE SCALE GENOMIC DNA]</scope>
    <source>
        <strain evidence="3 4">NBRC 102662</strain>
    </source>
</reference>
<dbReference type="InterPro" id="IPR013766">
    <property type="entry name" value="Thioredoxin_domain"/>
</dbReference>
<dbReference type="EMBL" id="PDUD01000057">
    <property type="protein sequence ID" value="PHN01315.1"/>
    <property type="molecule type" value="Genomic_DNA"/>
</dbReference>
<comment type="caution">
    <text evidence="3">The sequence shown here is derived from an EMBL/GenBank/DDBJ whole genome shotgun (WGS) entry which is preliminary data.</text>
</comment>
<dbReference type="PROSITE" id="PS51352">
    <property type="entry name" value="THIOREDOXIN_2"/>
    <property type="match status" value="1"/>
</dbReference>
<accession>A0A2D0MYI4</accession>
<evidence type="ECO:0000259" key="2">
    <source>
        <dbReference type="PROSITE" id="PS51352"/>
    </source>
</evidence>
<gene>
    <name evidence="3" type="ORF">CRP01_37790</name>
</gene>
<dbReference type="Gene3D" id="3.40.30.10">
    <property type="entry name" value="Glutaredoxin"/>
    <property type="match status" value="1"/>
</dbReference>